<feature type="transmembrane region" description="Helical" evidence="2">
    <location>
        <begin position="555"/>
        <end position="581"/>
    </location>
</feature>
<accession>A0A914WYX8</accession>
<keyword evidence="2" id="KW-1133">Transmembrane helix</keyword>
<evidence type="ECO:0000313" key="4">
    <source>
        <dbReference type="Proteomes" id="UP000887566"/>
    </source>
</evidence>
<feature type="region of interest" description="Disordered" evidence="1">
    <location>
        <begin position="325"/>
        <end position="482"/>
    </location>
</feature>
<feature type="chain" id="PRO_5036930373" evidence="3">
    <location>
        <begin position="23"/>
        <end position="699"/>
    </location>
</feature>
<dbReference type="Proteomes" id="UP000887566">
    <property type="component" value="Unplaced"/>
</dbReference>
<organism evidence="4 5">
    <name type="scientific">Plectus sambesii</name>
    <dbReference type="NCBI Taxonomy" id="2011161"/>
    <lineage>
        <taxon>Eukaryota</taxon>
        <taxon>Metazoa</taxon>
        <taxon>Ecdysozoa</taxon>
        <taxon>Nematoda</taxon>
        <taxon>Chromadorea</taxon>
        <taxon>Plectida</taxon>
        <taxon>Plectina</taxon>
        <taxon>Plectoidea</taxon>
        <taxon>Plectidae</taxon>
        <taxon>Plectus</taxon>
    </lineage>
</organism>
<evidence type="ECO:0000313" key="5">
    <source>
        <dbReference type="WBParaSite" id="PSAMB.scaffold5348size11951.g26413.t1"/>
    </source>
</evidence>
<feature type="signal peptide" evidence="3">
    <location>
        <begin position="1"/>
        <end position="22"/>
    </location>
</feature>
<feature type="compositionally biased region" description="Polar residues" evidence="1">
    <location>
        <begin position="437"/>
        <end position="459"/>
    </location>
</feature>
<sequence>MRLTRVASVALLLLLAVWQATAEHDCPNTDVLDTSHLANVGAEIVFVADKSLKADKLALVGRLYEQIACYFDQTNSSSNNESVVRSAIVDETGKIIVPLLPLSRSELTAASAVFNLSGSPRDNQTTSVNCNSVEEITWGLYPLVRPAALKSLIIVDDRHTRRACLPLTASETLSGWRLQPIVVNGDASSATHAGLNFTDWTAMRRTDMRRTETAPGGDRQLLKSRELDAIHKLKGVRHFAHSLIHPPQQKQDGSDAQQTTTPDDRVESSTTYNLTLMEQEVNALIDAMALRIQNANATKEDNNTTAETVGEEPITVTIEYVKEGETTTTKQTKQSTARKATETPATTTRTSSAVESIARQTTAKTTTKKKTTTLSASTTTAAKPKATTAAPKTATASSVKPVKSTKAPTTTAIFSTEGTNEASKVVETTTKKGGKTLSPQEPTTKTTAEQPASTSTGEDATTISTTTKATSEAPTEPLASVTASPPQILVWVTAEPATTPSVEERQPPPSFDDLQPVAFPSDETDSNEDDDEDDDKEDEDDNKSPEARSAPSGGLSALIGVIISAVVLFLLAVVLIIVVALRCCRKRRKAAEMALEGGGALAAQAEQLPLRAQSYTTVNPNRTQSAFNYLTSLLPSSKTRLTGSALSIGLTPAPSMPNIVVTTPEFDSDSDASSDRTLVASVDLSDGERLHAKPSISLY</sequence>
<keyword evidence="4" id="KW-1185">Reference proteome</keyword>
<keyword evidence="2" id="KW-0472">Membrane</keyword>
<evidence type="ECO:0000256" key="2">
    <source>
        <dbReference type="SAM" id="Phobius"/>
    </source>
</evidence>
<feature type="compositionally biased region" description="Low complexity" evidence="1">
    <location>
        <begin position="460"/>
        <end position="471"/>
    </location>
</feature>
<feature type="compositionally biased region" description="Polar residues" evidence="1">
    <location>
        <begin position="406"/>
        <end position="422"/>
    </location>
</feature>
<proteinExistence type="predicted"/>
<dbReference type="SUPFAM" id="SSF64518">
    <property type="entry name" value="Phase 1 flagellin"/>
    <property type="match status" value="1"/>
</dbReference>
<feature type="region of interest" description="Disordered" evidence="1">
    <location>
        <begin position="244"/>
        <end position="267"/>
    </location>
</feature>
<feature type="compositionally biased region" description="Low complexity" evidence="1">
    <location>
        <begin position="326"/>
        <end position="353"/>
    </location>
</feature>
<feature type="region of interest" description="Disordered" evidence="1">
    <location>
        <begin position="497"/>
        <end position="552"/>
    </location>
</feature>
<keyword evidence="2" id="KW-0812">Transmembrane</keyword>
<evidence type="ECO:0000256" key="3">
    <source>
        <dbReference type="SAM" id="SignalP"/>
    </source>
</evidence>
<reference evidence="5" key="1">
    <citation type="submission" date="2022-11" db="UniProtKB">
        <authorList>
            <consortium name="WormBaseParasite"/>
        </authorList>
    </citation>
    <scope>IDENTIFICATION</scope>
</reference>
<protein>
    <submittedName>
        <fullName evidence="5">Mucin-5AC</fullName>
    </submittedName>
</protein>
<feature type="compositionally biased region" description="Polar residues" evidence="1">
    <location>
        <begin position="248"/>
        <end position="261"/>
    </location>
</feature>
<dbReference type="WBParaSite" id="PSAMB.scaffold5348size11951.g26413.t1">
    <property type="protein sequence ID" value="PSAMB.scaffold5348size11951.g26413.t1"/>
    <property type="gene ID" value="PSAMB.scaffold5348size11951.g26413"/>
</dbReference>
<keyword evidence="3" id="KW-0732">Signal</keyword>
<dbReference type="AlphaFoldDB" id="A0A914WYX8"/>
<evidence type="ECO:0000256" key="1">
    <source>
        <dbReference type="SAM" id="MobiDB-lite"/>
    </source>
</evidence>
<name>A0A914WYX8_9BILA</name>
<feature type="compositionally biased region" description="Acidic residues" evidence="1">
    <location>
        <begin position="522"/>
        <end position="541"/>
    </location>
</feature>
<feature type="compositionally biased region" description="Low complexity" evidence="1">
    <location>
        <begin position="372"/>
        <end position="398"/>
    </location>
</feature>